<dbReference type="Pfam" id="PF19528">
    <property type="entry name" value="DUF6056"/>
    <property type="match status" value="1"/>
</dbReference>
<keyword evidence="3" id="KW-1185">Reference proteome</keyword>
<dbReference type="InterPro" id="IPR045691">
    <property type="entry name" value="DUF6056"/>
</dbReference>
<comment type="caution">
    <text evidence="2">The sequence shown here is derived from an EMBL/GenBank/DDBJ whole genome shotgun (WGS) entry which is preliminary data.</text>
</comment>
<feature type="transmembrane region" description="Helical" evidence="1">
    <location>
        <begin position="310"/>
        <end position="331"/>
    </location>
</feature>
<keyword evidence="1" id="KW-0472">Membrane</keyword>
<proteinExistence type="predicted"/>
<sequence length="478" mass="53742">MTHPLLARLLSLSAYGFFAIAFVPLLALSYFNHPSAADDYCFADTAVRYGFWQAQKYYYDGWTGRYFSNFLVHGSPLVWGWYAGYKFIPGLMATAFVWATYLFIVESLRGLVPASSIRRVSFILTGTLFGVYILQLPSIVEAFVWMASITVYTVPTALMLYWGVVLLRWYQQPPGTLRMLTGRWAGVLVFLIVGCGETHMLLLISLLLSIIVYRLAFQRLADWRMIGLLGIAFVSAWLVFRAPGNAIRMNGGAAGGDLMNGLLLSGKWLVRNVPGWFVKTPLIPLSILWGIAGNTYLYRGGRLAAIFQVPFWYAALVVAGLILATVLPSFYATQVLTLRAINVTYAVFLFGWFYLITSQIRLFSSVARVPPSILPTLTGLWLFMSLANSQPLKQLYGDLLRGKAATYDREMTARHQYLVDSKPADTLRVAPLTVYPASLFLEDVRTDPTHWWNRCQSGYYHHKTIIVDTTLRAPAPHL</sequence>
<feature type="transmembrane region" description="Helical" evidence="1">
    <location>
        <begin position="142"/>
        <end position="167"/>
    </location>
</feature>
<evidence type="ECO:0000313" key="2">
    <source>
        <dbReference type="EMBL" id="MBO0950325.1"/>
    </source>
</evidence>
<feature type="transmembrane region" description="Helical" evidence="1">
    <location>
        <begin position="117"/>
        <end position="136"/>
    </location>
</feature>
<feature type="transmembrane region" description="Helical" evidence="1">
    <location>
        <begin position="337"/>
        <end position="357"/>
    </location>
</feature>
<protein>
    <recommendedName>
        <fullName evidence="4">Glycosyltransferase RgtA/B/C/D-like domain-containing protein</fullName>
    </recommendedName>
</protein>
<name>A0ABS3JK03_9BACT</name>
<feature type="transmembrane region" description="Helical" evidence="1">
    <location>
        <begin position="187"/>
        <end position="211"/>
    </location>
</feature>
<feature type="transmembrane region" description="Helical" evidence="1">
    <location>
        <begin position="223"/>
        <end position="240"/>
    </location>
</feature>
<keyword evidence="1" id="KW-0812">Transmembrane</keyword>
<evidence type="ECO:0000313" key="3">
    <source>
        <dbReference type="Proteomes" id="UP000664628"/>
    </source>
</evidence>
<dbReference type="EMBL" id="JAFMYW010000005">
    <property type="protein sequence ID" value="MBO0950325.1"/>
    <property type="molecule type" value="Genomic_DNA"/>
</dbReference>
<feature type="transmembrane region" description="Helical" evidence="1">
    <location>
        <begin position="87"/>
        <end position="105"/>
    </location>
</feature>
<dbReference type="RefSeq" id="WP_207330284.1">
    <property type="nucleotide sequence ID" value="NZ_JAFMYW010000005.1"/>
</dbReference>
<gene>
    <name evidence="2" type="ORF">J2I46_17150</name>
</gene>
<organism evidence="2 3">
    <name type="scientific">Fibrella forsythiae</name>
    <dbReference type="NCBI Taxonomy" id="2817061"/>
    <lineage>
        <taxon>Bacteria</taxon>
        <taxon>Pseudomonadati</taxon>
        <taxon>Bacteroidota</taxon>
        <taxon>Cytophagia</taxon>
        <taxon>Cytophagales</taxon>
        <taxon>Spirosomataceae</taxon>
        <taxon>Fibrella</taxon>
    </lineage>
</organism>
<dbReference type="Proteomes" id="UP000664628">
    <property type="component" value="Unassembled WGS sequence"/>
</dbReference>
<reference evidence="2 3" key="1">
    <citation type="submission" date="2021-03" db="EMBL/GenBank/DDBJ databases">
        <title>Fibrella sp. HMF5405 genome sequencing and assembly.</title>
        <authorList>
            <person name="Kang H."/>
            <person name="Kim H."/>
            <person name="Bae S."/>
            <person name="Joh K."/>
        </authorList>
    </citation>
    <scope>NUCLEOTIDE SEQUENCE [LARGE SCALE GENOMIC DNA]</scope>
    <source>
        <strain evidence="2 3">HMF5405</strain>
    </source>
</reference>
<evidence type="ECO:0008006" key="4">
    <source>
        <dbReference type="Google" id="ProtNLM"/>
    </source>
</evidence>
<feature type="transmembrane region" description="Helical" evidence="1">
    <location>
        <begin position="12"/>
        <end position="31"/>
    </location>
</feature>
<feature type="transmembrane region" description="Helical" evidence="1">
    <location>
        <begin position="276"/>
        <end position="298"/>
    </location>
</feature>
<evidence type="ECO:0000256" key="1">
    <source>
        <dbReference type="SAM" id="Phobius"/>
    </source>
</evidence>
<keyword evidence="1" id="KW-1133">Transmembrane helix</keyword>
<accession>A0ABS3JK03</accession>